<comment type="similarity">
    <text evidence="2">Belongs to the aspartate/ornithine carbamoyltransferase superfamily.</text>
</comment>
<dbReference type="InterPro" id="IPR006132">
    <property type="entry name" value="Asp/Orn_carbamoyltranf_P-bd"/>
</dbReference>
<protein>
    <submittedName>
        <fullName evidence="5">Ornithine carbamoyltransferase ArgF</fullName>
    </submittedName>
</protein>
<sequence length="273" mass="30876">MKSFIRLTDFTKEELFEIFRIADSIEEYSDFLKGKTVVMFFPASSIRTRVSFEKGIYLLGGQSILFDPTALDKKEDIRDVCGYLQNWADAVIVRHKDIHLLQKMSESMKVPVINALTDDNHPCEMMADLYALSKKRTDYLKDRYLFVGADGNIGRAWKEAADAFGFSFTQACPDGYCIPGAECVSSLEDAILGKDIICTDSHPKDELDDFKDYQITREIMSLANAGAILNPCPPFYRGEEVTGDVIDSDFFVGYDFKKDLLKVQQGIMIYCMG</sequence>
<dbReference type="GO" id="GO:0042450">
    <property type="term" value="P:L-arginine biosynthetic process via ornithine"/>
    <property type="evidence" value="ECO:0007669"/>
    <property type="project" value="TreeGrafter"/>
</dbReference>
<dbReference type="Pfam" id="PF02729">
    <property type="entry name" value="OTCace_N"/>
    <property type="match status" value="1"/>
</dbReference>
<dbReference type="GO" id="GO:0004585">
    <property type="term" value="F:ornithine carbamoyltransferase activity"/>
    <property type="evidence" value="ECO:0007669"/>
    <property type="project" value="UniProtKB-ARBA"/>
</dbReference>
<evidence type="ECO:0000259" key="3">
    <source>
        <dbReference type="Pfam" id="PF00185"/>
    </source>
</evidence>
<name>A0A1D9P2V9_9FIRM</name>
<feature type="domain" description="Aspartate/ornithine carbamoyltransferase carbamoyl-P binding" evidence="4">
    <location>
        <begin position="2"/>
        <end position="132"/>
    </location>
</feature>
<keyword evidence="6" id="KW-1185">Reference proteome</keyword>
<evidence type="ECO:0000259" key="4">
    <source>
        <dbReference type="Pfam" id="PF02729"/>
    </source>
</evidence>
<keyword evidence="1 2" id="KW-0808">Transferase</keyword>
<evidence type="ECO:0000313" key="6">
    <source>
        <dbReference type="Proteomes" id="UP000179284"/>
    </source>
</evidence>
<accession>A0A1D9P2V9</accession>
<evidence type="ECO:0000256" key="2">
    <source>
        <dbReference type="RuleBase" id="RU003634"/>
    </source>
</evidence>
<dbReference type="EMBL" id="CP017831">
    <property type="protein sequence ID" value="AOZ96822.1"/>
    <property type="molecule type" value="Genomic_DNA"/>
</dbReference>
<dbReference type="AlphaFoldDB" id="A0A1D9P2V9"/>
<dbReference type="GO" id="GO:0016597">
    <property type="term" value="F:amino acid binding"/>
    <property type="evidence" value="ECO:0007669"/>
    <property type="project" value="InterPro"/>
</dbReference>
<dbReference type="InterPro" id="IPR006130">
    <property type="entry name" value="Asp/Orn_carbamoylTrfase"/>
</dbReference>
<reference evidence="6" key="1">
    <citation type="submission" date="2016-10" db="EMBL/GenBank/DDBJ databases">
        <title>The complete genome sequence of the rumen bacterium Butyrivibrio hungatei MB2003.</title>
        <authorList>
            <person name="Palevich N."/>
            <person name="Kelly W.J."/>
            <person name="Leahy S.C."/>
            <person name="Altermann E."/>
            <person name="Rakonjac J."/>
            <person name="Attwood G.T."/>
        </authorList>
    </citation>
    <scope>NUCLEOTIDE SEQUENCE [LARGE SCALE GENOMIC DNA]</scope>
    <source>
        <strain evidence="6">MB2003</strain>
    </source>
</reference>
<organism evidence="5 6">
    <name type="scientific">Butyrivibrio hungatei</name>
    <dbReference type="NCBI Taxonomy" id="185008"/>
    <lineage>
        <taxon>Bacteria</taxon>
        <taxon>Bacillati</taxon>
        <taxon>Bacillota</taxon>
        <taxon>Clostridia</taxon>
        <taxon>Lachnospirales</taxon>
        <taxon>Lachnospiraceae</taxon>
        <taxon>Butyrivibrio</taxon>
    </lineage>
</organism>
<dbReference type="InterPro" id="IPR006131">
    <property type="entry name" value="Asp_carbamoyltransf_Asp/Orn-bd"/>
</dbReference>
<dbReference type="PANTHER" id="PTHR45753">
    <property type="entry name" value="ORNITHINE CARBAMOYLTRANSFERASE, MITOCHONDRIAL"/>
    <property type="match status" value="1"/>
</dbReference>
<dbReference type="PRINTS" id="PR00100">
    <property type="entry name" value="AOTCASE"/>
</dbReference>
<dbReference type="InterPro" id="IPR002292">
    <property type="entry name" value="Orn/put_carbamltrans"/>
</dbReference>
<evidence type="ECO:0000256" key="1">
    <source>
        <dbReference type="ARBA" id="ARBA00022679"/>
    </source>
</evidence>
<dbReference type="KEGG" id="bhu:bhn_I1789"/>
<dbReference type="Proteomes" id="UP000179284">
    <property type="component" value="Chromosome I"/>
</dbReference>
<dbReference type="PRINTS" id="PR00102">
    <property type="entry name" value="OTCASE"/>
</dbReference>
<evidence type="ECO:0000313" key="5">
    <source>
        <dbReference type="EMBL" id="AOZ96822.1"/>
    </source>
</evidence>
<gene>
    <name evidence="5" type="ORF">bhn_I1789</name>
</gene>
<dbReference type="GO" id="GO:0019240">
    <property type="term" value="P:citrulline biosynthetic process"/>
    <property type="evidence" value="ECO:0007669"/>
    <property type="project" value="TreeGrafter"/>
</dbReference>
<dbReference type="OrthoDB" id="9802587at2"/>
<dbReference type="RefSeq" id="WP_071176484.1">
    <property type="nucleotide sequence ID" value="NZ_CP017831.1"/>
</dbReference>
<proteinExistence type="inferred from homology"/>
<dbReference type="Gene3D" id="3.40.50.1370">
    <property type="entry name" value="Aspartate/ornithine carbamoyltransferase"/>
    <property type="match status" value="2"/>
</dbReference>
<dbReference type="SUPFAM" id="SSF53671">
    <property type="entry name" value="Aspartate/ornithine carbamoyltransferase"/>
    <property type="match status" value="1"/>
</dbReference>
<feature type="domain" description="Aspartate/ornithine carbamoyltransferase Asp/Orn-binding" evidence="3">
    <location>
        <begin position="145"/>
        <end position="270"/>
    </location>
</feature>
<dbReference type="InterPro" id="IPR036901">
    <property type="entry name" value="Asp/Orn_carbamoylTrfase_sf"/>
</dbReference>
<dbReference type="PANTHER" id="PTHR45753:SF3">
    <property type="entry name" value="ORNITHINE TRANSCARBAMYLASE, MITOCHONDRIAL"/>
    <property type="match status" value="1"/>
</dbReference>
<dbReference type="Pfam" id="PF00185">
    <property type="entry name" value="OTCace"/>
    <property type="match status" value="1"/>
</dbReference>